<gene>
    <name evidence="2" type="ORF">H0235_015230</name>
</gene>
<evidence type="ECO:0000313" key="3">
    <source>
        <dbReference type="Proteomes" id="UP000600918"/>
    </source>
</evidence>
<feature type="region of interest" description="Disordered" evidence="1">
    <location>
        <begin position="111"/>
        <end position="146"/>
    </location>
</feature>
<evidence type="ECO:0000313" key="2">
    <source>
        <dbReference type="EMBL" id="KAF7401894.1"/>
    </source>
</evidence>
<comment type="caution">
    <text evidence="2">The sequence shown here is derived from an EMBL/GenBank/DDBJ whole genome shotgun (WGS) entry which is preliminary data.</text>
</comment>
<proteinExistence type="predicted"/>
<reference evidence="2" key="1">
    <citation type="journal article" date="2020" name="G3 (Bethesda)">
        <title>High-Quality Assemblies for Three Invasive Social Wasps from the &lt;i&gt;Vespula&lt;/i&gt; Genus.</title>
        <authorList>
            <person name="Harrop T.W.R."/>
            <person name="Guhlin J."/>
            <person name="McLaughlin G.M."/>
            <person name="Permina E."/>
            <person name="Stockwell P."/>
            <person name="Gilligan J."/>
            <person name="Le Lec M.F."/>
            <person name="Gruber M.A.M."/>
            <person name="Quinn O."/>
            <person name="Lovegrove M."/>
            <person name="Duncan E.J."/>
            <person name="Remnant E.J."/>
            <person name="Van Eeckhoven J."/>
            <person name="Graham B."/>
            <person name="Knapp R.A."/>
            <person name="Langford K.W."/>
            <person name="Kronenberg Z."/>
            <person name="Press M.O."/>
            <person name="Eacker S.M."/>
            <person name="Wilson-Rankin E.E."/>
            <person name="Purcell J."/>
            <person name="Lester P.J."/>
            <person name="Dearden P.K."/>
        </authorList>
    </citation>
    <scope>NUCLEOTIDE SEQUENCE</scope>
    <source>
        <strain evidence="2">Volc-1</strain>
    </source>
</reference>
<evidence type="ECO:0000256" key="1">
    <source>
        <dbReference type="SAM" id="MobiDB-lite"/>
    </source>
</evidence>
<dbReference type="EMBL" id="JACSDY010000017">
    <property type="protein sequence ID" value="KAF7401894.1"/>
    <property type="molecule type" value="Genomic_DNA"/>
</dbReference>
<name>A0A834KBM9_VESPE</name>
<feature type="compositionally biased region" description="Gly residues" evidence="1">
    <location>
        <begin position="126"/>
        <end position="136"/>
    </location>
</feature>
<accession>A0A834KBM9</accession>
<dbReference type="Proteomes" id="UP000600918">
    <property type="component" value="Unassembled WGS sequence"/>
</dbReference>
<sequence>MEMRLRAKKTSVNSQCPLKTLTRVVAGTAEAEAEAGAEAAVVGRETIGKRASRVRIRWHDSSCFFGKSRYALGKVRRRSGEVRFVSKGEKWGARLPSALCECWQRDGGGIGGGKSDGASRTAVAGGSEGRGTGGAKGEAALGHHRRRRAQFSDLPWRRWGSGLRGSEEF</sequence>
<protein>
    <submittedName>
        <fullName evidence="2">Uncharacterized protein</fullName>
    </submittedName>
</protein>
<organism evidence="2 3">
    <name type="scientific">Vespula pensylvanica</name>
    <name type="common">Western yellow jacket</name>
    <name type="synonym">Wasp</name>
    <dbReference type="NCBI Taxonomy" id="30213"/>
    <lineage>
        <taxon>Eukaryota</taxon>
        <taxon>Metazoa</taxon>
        <taxon>Ecdysozoa</taxon>
        <taxon>Arthropoda</taxon>
        <taxon>Hexapoda</taxon>
        <taxon>Insecta</taxon>
        <taxon>Pterygota</taxon>
        <taxon>Neoptera</taxon>
        <taxon>Endopterygota</taxon>
        <taxon>Hymenoptera</taxon>
        <taxon>Apocrita</taxon>
        <taxon>Aculeata</taxon>
        <taxon>Vespoidea</taxon>
        <taxon>Vespidae</taxon>
        <taxon>Vespinae</taxon>
        <taxon>Vespula</taxon>
    </lineage>
</organism>
<keyword evidence="3" id="KW-1185">Reference proteome</keyword>
<dbReference type="AlphaFoldDB" id="A0A834KBM9"/>